<organism evidence="2 3">
    <name type="scientific">Blautia obeum</name>
    <dbReference type="NCBI Taxonomy" id="40520"/>
    <lineage>
        <taxon>Bacteria</taxon>
        <taxon>Bacillati</taxon>
        <taxon>Bacillota</taxon>
        <taxon>Clostridia</taxon>
        <taxon>Lachnospirales</taxon>
        <taxon>Lachnospiraceae</taxon>
        <taxon>Blautia</taxon>
    </lineage>
</organism>
<dbReference type="Proteomes" id="UP000253208">
    <property type="component" value="Unassembled WGS sequence"/>
</dbReference>
<dbReference type="Gene3D" id="1.25.40.10">
    <property type="entry name" value="Tetratricopeptide repeat domain"/>
    <property type="match status" value="1"/>
</dbReference>
<dbReference type="SUPFAM" id="SSF48452">
    <property type="entry name" value="TPR-like"/>
    <property type="match status" value="1"/>
</dbReference>
<dbReference type="SUPFAM" id="SSF52540">
    <property type="entry name" value="P-loop containing nucleoside triphosphate hydrolases"/>
    <property type="match status" value="1"/>
</dbReference>
<accession>A0A367G289</accession>
<feature type="region of interest" description="Disordered" evidence="1">
    <location>
        <begin position="271"/>
        <end position="433"/>
    </location>
</feature>
<feature type="compositionally biased region" description="Acidic residues" evidence="1">
    <location>
        <begin position="274"/>
        <end position="289"/>
    </location>
</feature>
<feature type="compositionally biased region" description="Basic and acidic residues" evidence="1">
    <location>
        <begin position="215"/>
        <end position="234"/>
    </location>
</feature>
<dbReference type="InterPro" id="IPR027417">
    <property type="entry name" value="P-loop_NTPase"/>
</dbReference>
<feature type="compositionally biased region" description="Polar residues" evidence="1">
    <location>
        <begin position="359"/>
        <end position="368"/>
    </location>
</feature>
<evidence type="ECO:0000313" key="3">
    <source>
        <dbReference type="Proteomes" id="UP000253208"/>
    </source>
</evidence>
<protein>
    <submittedName>
        <fullName evidence="2">Uncharacterized protein</fullName>
    </submittedName>
</protein>
<proteinExistence type="predicted"/>
<comment type="caution">
    <text evidence="2">The sequence shown here is derived from an EMBL/GenBank/DDBJ whole genome shotgun (WGS) entry which is preliminary data.</text>
</comment>
<dbReference type="AlphaFoldDB" id="A0A367G289"/>
<feature type="compositionally biased region" description="Acidic residues" evidence="1">
    <location>
        <begin position="682"/>
        <end position="694"/>
    </location>
</feature>
<evidence type="ECO:0000313" key="2">
    <source>
        <dbReference type="EMBL" id="RCH44628.1"/>
    </source>
</evidence>
<feature type="compositionally biased region" description="Acidic residues" evidence="1">
    <location>
        <begin position="314"/>
        <end position="351"/>
    </location>
</feature>
<feature type="region of interest" description="Disordered" evidence="1">
    <location>
        <begin position="558"/>
        <end position="694"/>
    </location>
</feature>
<feature type="compositionally biased region" description="Acidic residues" evidence="1">
    <location>
        <begin position="296"/>
        <end position="305"/>
    </location>
</feature>
<feature type="compositionally biased region" description="Acidic residues" evidence="1">
    <location>
        <begin position="375"/>
        <end position="389"/>
    </location>
</feature>
<name>A0A367G289_9FIRM</name>
<dbReference type="EMBL" id="PSQG01000007">
    <property type="protein sequence ID" value="RCH44628.1"/>
    <property type="molecule type" value="Genomic_DNA"/>
</dbReference>
<feature type="compositionally biased region" description="Acidic residues" evidence="1">
    <location>
        <begin position="576"/>
        <end position="590"/>
    </location>
</feature>
<evidence type="ECO:0000256" key="1">
    <source>
        <dbReference type="SAM" id="MobiDB-lite"/>
    </source>
</evidence>
<feature type="compositionally biased region" description="Acidic residues" evidence="1">
    <location>
        <begin position="645"/>
        <end position="675"/>
    </location>
</feature>
<dbReference type="Gene3D" id="3.40.50.300">
    <property type="entry name" value="P-loop containing nucleotide triphosphate hydrolases"/>
    <property type="match status" value="1"/>
</dbReference>
<feature type="compositionally biased region" description="Acidic residues" evidence="1">
    <location>
        <begin position="522"/>
        <end position="532"/>
    </location>
</feature>
<dbReference type="InterPro" id="IPR011990">
    <property type="entry name" value="TPR-like_helical_dom_sf"/>
</dbReference>
<sequence length="970" mass="109044">MNILDKEEFRVKLGQINKLVETQDYKGAMQIVDSIDWRRVKNVRTLCVVGEIYAANKRYEESKEIFLLAYHRAPIGKNILYRLIEVSLKMGQISEATEFFDEYREVAGNDNSQYILKYKIARAKNASLNEQIRILEEYKEKEFTERWSYELAKLYYKAGDKQKCLDLCNEMILWFNDGTYVMKALDLKQRMGVLTGEEKEKYEQRFIPKLIPPEKAQEIRESKEASGEYEEAKPVTDTIQVDDERDLNSAETFQEKLSKGFRDIFGGHKKSAEEDMEEKEAAQDEEPDEVSTGSEDVTEQAEAPEAETAAAAEPSEEFTDSEEIEAAEGSEEASDEPSEEQEEFSGQEADEIPLASGVENLSSGSMKLQAQEQQDKEEEEAYQEAEEAEAEKATEMSLSQSVAEIMKEKAAGNEESEEKPAGVPLNEEGKPDFSATIRMPELKIPKSMINVDPENASSSAEIPDASGIFGSIEDIAASVGDRSEKDKDKDFNLEDTILAAATQQGIDIPEEEKSPDVQQSDVTEEPEGIEDLDIAADEFVPEEPDAADIEDIMAQISAQQEEEVTETSDTRLPDIVFDEDEEPVTEEDLQAAEAEFLNGPSGVQKPVEEEDVLPEIPSLESEEQVQKAAAEPSTKLHHEEPVASAEEENLLDEEEEYSDDAFEFQEEDDEDEDDFISSLIGDDSDEAMEEDDEEEELSEEEQLEKFIATIHPEKDPTKIVSRKKELTDEEKQLFTYFVTVPGMKEQLLDVLCDVQMGAADKTSQTGNVIVMGGRETGKTRLISSLIPAICKELNIEASKVAYIFADDLNGKDIPEIVSKLAGGFLVIEDANQLSQETADELEEAMTGNTKGMIVILEDEKIGMRKLIARYPKLAKKFTSMINIPVFTNDELVNFAKVYTMENGFRIDQMGMLALYNLIGINQKEDQPMCIGTVKTMLDKAMERAQSGLFKRSKKRVDRDGYTVLFEKDFS</sequence>
<gene>
    <name evidence="2" type="ORF">C4886_06340</name>
</gene>
<feature type="region of interest" description="Disordered" evidence="1">
    <location>
        <begin position="213"/>
        <end position="245"/>
    </location>
</feature>
<reference evidence="2 3" key="1">
    <citation type="submission" date="2018-02" db="EMBL/GenBank/DDBJ databases">
        <title>Complete genome sequencing of Faecalibacterium prausnitzii strains isolated from the human gut.</title>
        <authorList>
            <person name="Fitzgerald B.C."/>
            <person name="Shkoporov A.N."/>
            <person name="Ross P.R."/>
            <person name="Hill C."/>
        </authorList>
    </citation>
    <scope>NUCLEOTIDE SEQUENCE [LARGE SCALE GENOMIC DNA]</scope>
    <source>
        <strain evidence="2 3">APC942/31-1</strain>
    </source>
</reference>
<feature type="region of interest" description="Disordered" evidence="1">
    <location>
        <begin position="502"/>
        <end position="532"/>
    </location>
</feature>